<keyword evidence="3" id="KW-1185">Reference proteome</keyword>
<comment type="caution">
    <text evidence="2">The sequence shown here is derived from an EMBL/GenBank/DDBJ whole genome shotgun (WGS) entry which is preliminary data.</text>
</comment>
<reference evidence="2 3" key="1">
    <citation type="journal article" date="2018" name="Cell">
        <title>The Chara Genome: Secondary Complexity and Implications for Plant Terrestrialization.</title>
        <authorList>
            <person name="Nishiyama T."/>
            <person name="Sakayama H."/>
            <person name="Vries J.D."/>
            <person name="Buschmann H."/>
            <person name="Saint-Marcoux D."/>
            <person name="Ullrich K.K."/>
            <person name="Haas F.B."/>
            <person name="Vanderstraeten L."/>
            <person name="Becker D."/>
            <person name="Lang D."/>
            <person name="Vosolsobe S."/>
            <person name="Rombauts S."/>
            <person name="Wilhelmsson P.K.I."/>
            <person name="Janitza P."/>
            <person name="Kern R."/>
            <person name="Heyl A."/>
            <person name="Rumpler F."/>
            <person name="Villalobos L.I.A.C."/>
            <person name="Clay J.M."/>
            <person name="Skokan R."/>
            <person name="Toyoda A."/>
            <person name="Suzuki Y."/>
            <person name="Kagoshima H."/>
            <person name="Schijlen E."/>
            <person name="Tajeshwar N."/>
            <person name="Catarino B."/>
            <person name="Hetherington A.J."/>
            <person name="Saltykova A."/>
            <person name="Bonnot C."/>
            <person name="Breuninger H."/>
            <person name="Symeonidi A."/>
            <person name="Radhakrishnan G.V."/>
            <person name="Van Nieuwerburgh F."/>
            <person name="Deforce D."/>
            <person name="Chang C."/>
            <person name="Karol K.G."/>
            <person name="Hedrich R."/>
            <person name="Ulvskov P."/>
            <person name="Glockner G."/>
            <person name="Delwiche C.F."/>
            <person name="Petrasek J."/>
            <person name="Van de Peer Y."/>
            <person name="Friml J."/>
            <person name="Beilby M."/>
            <person name="Dolan L."/>
            <person name="Kohara Y."/>
            <person name="Sugano S."/>
            <person name="Fujiyama A."/>
            <person name="Delaux P.-M."/>
            <person name="Quint M."/>
            <person name="TheiBen G."/>
            <person name="Hagemann M."/>
            <person name="Harholt J."/>
            <person name="Dunand C."/>
            <person name="Zachgo S."/>
            <person name="Langdale J."/>
            <person name="Maumus F."/>
            <person name="Straeten D.V.D."/>
            <person name="Gould S.B."/>
            <person name="Rensing S.A."/>
        </authorList>
    </citation>
    <scope>NUCLEOTIDE SEQUENCE [LARGE SCALE GENOMIC DNA]</scope>
    <source>
        <strain evidence="2 3">S276</strain>
    </source>
</reference>
<keyword evidence="1" id="KW-0175">Coiled coil</keyword>
<dbReference type="AlphaFoldDB" id="A0A388JPS3"/>
<feature type="coiled-coil region" evidence="1">
    <location>
        <begin position="105"/>
        <end position="132"/>
    </location>
</feature>
<evidence type="ECO:0000313" key="2">
    <source>
        <dbReference type="EMBL" id="GBG59712.1"/>
    </source>
</evidence>
<dbReference type="Proteomes" id="UP000265515">
    <property type="component" value="Unassembled WGS sequence"/>
</dbReference>
<name>A0A388JPS3_CHABU</name>
<organism evidence="2 3">
    <name type="scientific">Chara braunii</name>
    <name type="common">Braun's stonewort</name>
    <dbReference type="NCBI Taxonomy" id="69332"/>
    <lineage>
        <taxon>Eukaryota</taxon>
        <taxon>Viridiplantae</taxon>
        <taxon>Streptophyta</taxon>
        <taxon>Charophyceae</taxon>
        <taxon>Charales</taxon>
        <taxon>Characeae</taxon>
        <taxon>Chara</taxon>
    </lineage>
</organism>
<dbReference type="EMBL" id="BFEA01000006">
    <property type="protein sequence ID" value="GBG59712.1"/>
    <property type="molecule type" value="Genomic_DNA"/>
</dbReference>
<sequence>MVETGSGKITTPYTKEQEEKVAALLMEKRELIKQTKMLTLMEEQKAKQKQMEEELQKWEKEHEKKLAAIESETEEEEEEIPLREQFARELKGEENPMKRHVMEEEKKLEWKLRLARERKRRLEAAKKMERDLRAVEVEHGRLVAQVDLQKKVEILSQSVEVMLKAQQEQLRYLKGHDITLQSMRTGFKDFAKDMMMHVGTELRTIMEGTHKFCVDAIEDAKIVGPREEEARPRRESVKVKFPDSYSGKKEENFDNWEVNVNSYVHLQKIAHEEHVLIGFHALKDEAVSVARSLCRTAKCENDMVAYSLITPLSDCFKLQRERFADVMRSVRASYKLQTIHSRQWRSVRALKGVLDEFVAVPDHGVTEAQLVQLFYRAMPESLRGCLKSRESAMTYDTLSGEVEAFEARSMPVSTFWHKDLDRARSGKAAPSRCWATADRSTTRNTEDWASG</sequence>
<gene>
    <name evidence="2" type="ORF">CBR_g54817</name>
</gene>
<evidence type="ECO:0000256" key="1">
    <source>
        <dbReference type="SAM" id="Coils"/>
    </source>
</evidence>
<proteinExistence type="predicted"/>
<evidence type="ECO:0000313" key="3">
    <source>
        <dbReference type="Proteomes" id="UP000265515"/>
    </source>
</evidence>
<protein>
    <submittedName>
        <fullName evidence="2">Uncharacterized protein</fullName>
    </submittedName>
</protein>
<feature type="coiled-coil region" evidence="1">
    <location>
        <begin position="14"/>
        <end position="79"/>
    </location>
</feature>
<dbReference type="Gramene" id="GBG59712">
    <property type="protein sequence ID" value="GBG59712"/>
    <property type="gene ID" value="CBR_g54817"/>
</dbReference>
<accession>A0A388JPS3</accession>